<accession>A0ABT8S9K9</accession>
<sequence>MAERWKIRPEGSNWGAFGADDQRGRLNLLTPAVVRRAVQEVVEGRVFCLSLPLDLPGKNVLNPRRFPPRIEYSMRGDDPVINYPVGLVNPGQADVVCDDKVTLSTQYSTQWDSLAHIGSVFDAQDTGKPQVVYYNGFRANEDVRGPFDYLDGRKPQDGPYGLRALGIENMAAAGVQGRGVMLDLFAHFGDTWRAIGYDDVMRVIEADKLEILHGDILCVRTGFDRVLIGCAGDPPPGVASSVGVGLDGSDERLLRWIDDAGIAAIACDNEGVEILPCVTPSKHGSHFPLHEHCLFKLGIHLGEMFHLSDLADWLRAHQRSAFLLTAPPLRLPGAAGSPVTPIATV</sequence>
<dbReference type="Proteomes" id="UP001169027">
    <property type="component" value="Unassembled WGS sequence"/>
</dbReference>
<dbReference type="PANTHER" id="PTHR34861:SF11">
    <property type="entry name" value="CYCLASE"/>
    <property type="match status" value="1"/>
</dbReference>
<organism evidence="1 2">
    <name type="scientific">Variovorax ginsengisoli</name>
    <dbReference type="NCBI Taxonomy" id="363844"/>
    <lineage>
        <taxon>Bacteria</taxon>
        <taxon>Pseudomonadati</taxon>
        <taxon>Pseudomonadota</taxon>
        <taxon>Betaproteobacteria</taxon>
        <taxon>Burkholderiales</taxon>
        <taxon>Comamonadaceae</taxon>
        <taxon>Variovorax</taxon>
    </lineage>
</organism>
<keyword evidence="2" id="KW-1185">Reference proteome</keyword>
<name>A0ABT8S9K9_9BURK</name>
<protein>
    <submittedName>
        <fullName evidence="1">Cyclase family protein</fullName>
    </submittedName>
</protein>
<gene>
    <name evidence="1" type="ORF">Q2T77_25295</name>
</gene>
<evidence type="ECO:0000313" key="1">
    <source>
        <dbReference type="EMBL" id="MDO1535604.1"/>
    </source>
</evidence>
<reference evidence="1" key="1">
    <citation type="submission" date="2023-06" db="EMBL/GenBank/DDBJ databases">
        <authorList>
            <person name="Jiang Y."/>
            <person name="Liu Q."/>
        </authorList>
    </citation>
    <scope>NUCLEOTIDE SEQUENCE</scope>
    <source>
        <strain evidence="1">CGMCC 1.12090</strain>
    </source>
</reference>
<proteinExistence type="predicted"/>
<dbReference type="InterPro" id="IPR007325">
    <property type="entry name" value="KFase/CYL"/>
</dbReference>
<dbReference type="EMBL" id="JAUKVY010000021">
    <property type="protein sequence ID" value="MDO1535604.1"/>
    <property type="molecule type" value="Genomic_DNA"/>
</dbReference>
<evidence type="ECO:0000313" key="2">
    <source>
        <dbReference type="Proteomes" id="UP001169027"/>
    </source>
</evidence>
<dbReference type="Gene3D" id="3.50.30.50">
    <property type="entry name" value="Putative cyclase"/>
    <property type="match status" value="1"/>
</dbReference>
<dbReference type="Pfam" id="PF04199">
    <property type="entry name" value="Cyclase"/>
    <property type="match status" value="1"/>
</dbReference>
<dbReference type="InterPro" id="IPR037175">
    <property type="entry name" value="KFase_sf"/>
</dbReference>
<dbReference type="SUPFAM" id="SSF102198">
    <property type="entry name" value="Putative cyclase"/>
    <property type="match status" value="1"/>
</dbReference>
<comment type="caution">
    <text evidence="1">The sequence shown here is derived from an EMBL/GenBank/DDBJ whole genome shotgun (WGS) entry which is preliminary data.</text>
</comment>
<dbReference type="RefSeq" id="WP_301813370.1">
    <property type="nucleotide sequence ID" value="NZ_JAUJZH010000021.1"/>
</dbReference>
<dbReference type="PANTHER" id="PTHR34861">
    <property type="match status" value="1"/>
</dbReference>